<dbReference type="SUPFAM" id="SSF50974">
    <property type="entry name" value="Nitrous oxide reductase, N-terminal domain"/>
    <property type="match status" value="1"/>
</dbReference>
<keyword evidence="2" id="KW-0119">Carbohydrate metabolism</keyword>
<dbReference type="EMBL" id="CP022760">
    <property type="protein sequence ID" value="AXV83853.1"/>
    <property type="molecule type" value="Genomic_DNA"/>
</dbReference>
<protein>
    <recommendedName>
        <fullName evidence="5">3-carboxymuconate cyclase / quinoprotein amine dehydrogenase, beta chain-like</fullName>
    </recommendedName>
</protein>
<dbReference type="Pfam" id="PF10282">
    <property type="entry name" value="Lactonase"/>
    <property type="match status" value="3"/>
</dbReference>
<reference evidence="3 4" key="1">
    <citation type="submission" date="2017-08" db="EMBL/GenBank/DDBJ databases">
        <title>Genome sequences of Ralstonia solanacearum Species Complex (RSSC) isolated from Potato bacterial wilts in Korea.</title>
        <authorList>
            <person name="Cho H."/>
            <person name="Song E.-S."/>
            <person name="Lee Y.K."/>
            <person name="Lee S."/>
            <person name="Lee S.-W."/>
            <person name="Jo A."/>
            <person name="Kim J.-G."/>
            <person name="Hwang I."/>
        </authorList>
    </citation>
    <scope>NUCLEOTIDE SEQUENCE [LARGE SCALE GENOMIC DNA]</scope>
    <source>
        <strain evidence="3 4">T98</strain>
        <plasmid evidence="3 4">unnamed</plasmid>
    </source>
</reference>
<evidence type="ECO:0000256" key="1">
    <source>
        <dbReference type="ARBA" id="ARBA00005564"/>
    </source>
</evidence>
<sequence length="539" mass="52870">MPFLGFVAEPFVRRLAYVGAAWSAPILLKTAQKADKQNENGGAMGTCGVAHSACARGERPRLTLPEKAVLAPGRLCSVPRGRAIAKTVELALALALTLGASACGGGGDASTMTTAPAGASAGVAAYSVGGSVSGLGPGLSLRLLDNGSDAVTVGSNGSFRFPGRLPAGAAYAATVGTRPSGQQCTIGKGSGTVTNTDVADIAVTCSARPLFAYVANADDNTVQAFALDPATGAATGVGRPAAVGHGPVSLVADPAGTTLYVANALDNTVSTLAIHPDTGAVSVSAPAVRAGAHPLSIARTPAGPFAYTANAGDNTLSIFRMGAKTGAPALRGVVQAGSNPYTVAVGGAGTFAYVVNSAIVSGTPSVMAFAINGATGALVPTGSPAATGHAPFFIALHPAGTFAYVANFADDTVSVYTIDGRTGALTPAGSPVATGGNPFAIAIHPSGRFAYVVNVFSGTISLFAIDARTGALTPIGTVQTGASPAAITLNPAGTVAYVLNAADDTMAIYRVDGTTGLLSTVATAQTGVTPSAMAVVAVP</sequence>
<dbReference type="GO" id="GO:0017057">
    <property type="term" value="F:6-phosphogluconolactonase activity"/>
    <property type="evidence" value="ECO:0007669"/>
    <property type="project" value="TreeGrafter"/>
</dbReference>
<name>A0AAD0WI63_RALSL</name>
<evidence type="ECO:0000313" key="3">
    <source>
        <dbReference type="EMBL" id="AXV83853.1"/>
    </source>
</evidence>
<dbReference type="InterPro" id="IPR019405">
    <property type="entry name" value="Lactonase_7-beta_prop"/>
</dbReference>
<dbReference type="InterPro" id="IPR011045">
    <property type="entry name" value="N2O_reductase_N"/>
</dbReference>
<dbReference type="PANTHER" id="PTHR30344:SF1">
    <property type="entry name" value="6-PHOSPHOGLUCONOLACTONASE"/>
    <property type="match status" value="1"/>
</dbReference>
<keyword evidence="2" id="KW-0313">Glucose metabolism</keyword>
<evidence type="ECO:0000313" key="4">
    <source>
        <dbReference type="Proteomes" id="UP000261758"/>
    </source>
</evidence>
<dbReference type="InterPro" id="IPR050282">
    <property type="entry name" value="Cycloisomerase_2"/>
</dbReference>
<geneLocation type="plasmid" evidence="3 4">
    <name>unnamed</name>
</geneLocation>
<dbReference type="RefSeq" id="WP_118870384.1">
    <property type="nucleotide sequence ID" value="NZ_CP022760.1"/>
</dbReference>
<dbReference type="PANTHER" id="PTHR30344">
    <property type="entry name" value="6-PHOSPHOGLUCONOLACTONASE-RELATED"/>
    <property type="match status" value="1"/>
</dbReference>
<dbReference type="AlphaFoldDB" id="A0AAD0WI63"/>
<organism evidence="3 4">
    <name type="scientific">Ralstonia solanacearum</name>
    <name type="common">Pseudomonas solanacearum</name>
    <dbReference type="NCBI Taxonomy" id="305"/>
    <lineage>
        <taxon>Bacteria</taxon>
        <taxon>Pseudomonadati</taxon>
        <taxon>Pseudomonadota</taxon>
        <taxon>Betaproteobacteria</taxon>
        <taxon>Burkholderiales</taxon>
        <taxon>Burkholderiaceae</taxon>
        <taxon>Ralstonia</taxon>
        <taxon>Ralstonia solanacearum species complex</taxon>
    </lineage>
</organism>
<evidence type="ECO:0000256" key="2">
    <source>
        <dbReference type="ARBA" id="ARBA00022526"/>
    </source>
</evidence>
<keyword evidence="3" id="KW-0614">Plasmid</keyword>
<gene>
    <name evidence="3" type="ORF">CJO77_20035</name>
</gene>
<dbReference type="Gene3D" id="2.130.10.10">
    <property type="entry name" value="YVTN repeat-like/Quinoprotein amine dehydrogenase"/>
    <property type="match status" value="3"/>
</dbReference>
<dbReference type="InterPro" id="IPR015943">
    <property type="entry name" value="WD40/YVTN_repeat-like_dom_sf"/>
</dbReference>
<proteinExistence type="inferred from homology"/>
<comment type="similarity">
    <text evidence="1">Belongs to the cycloisomerase 2 family.</text>
</comment>
<dbReference type="Proteomes" id="UP000261758">
    <property type="component" value="Plasmid unnamed"/>
</dbReference>
<evidence type="ECO:0008006" key="5">
    <source>
        <dbReference type="Google" id="ProtNLM"/>
    </source>
</evidence>
<dbReference type="GO" id="GO:0006006">
    <property type="term" value="P:glucose metabolic process"/>
    <property type="evidence" value="ECO:0007669"/>
    <property type="project" value="UniProtKB-KW"/>
</dbReference>
<accession>A0AAD0WI63</accession>